<dbReference type="AlphaFoldDB" id="W0VAU8"/>
<accession>W0VAU8</accession>
<keyword evidence="2" id="KW-1185">Reference proteome</keyword>
<organism evidence="1 2">
    <name type="scientific">Janthinobacterium agaricidamnosum NBRC 102515 = DSM 9628</name>
    <dbReference type="NCBI Taxonomy" id="1349767"/>
    <lineage>
        <taxon>Bacteria</taxon>
        <taxon>Pseudomonadati</taxon>
        <taxon>Pseudomonadota</taxon>
        <taxon>Betaproteobacteria</taxon>
        <taxon>Burkholderiales</taxon>
        <taxon>Oxalobacteraceae</taxon>
        <taxon>Janthinobacterium</taxon>
    </lineage>
</organism>
<reference evidence="1 2" key="1">
    <citation type="journal article" date="2015" name="Genome Announc.">
        <title>Genome Sequence of Mushroom Soft-Rot Pathogen Janthinobacterium agaricidamnosum.</title>
        <authorList>
            <person name="Graupner K."/>
            <person name="Lackner G."/>
            <person name="Hertweck C."/>
        </authorList>
    </citation>
    <scope>NUCLEOTIDE SEQUENCE [LARGE SCALE GENOMIC DNA]</scope>
    <source>
        <strain evidence="2">NBRC 102515 / DSM 9628</strain>
    </source>
</reference>
<proteinExistence type="predicted"/>
<dbReference type="Proteomes" id="UP000027604">
    <property type="component" value="Chromosome I"/>
</dbReference>
<sequence length="38" mass="4431">MRLISMRALILIYPKNVNMLMPLLDVNSVLQVFSVNRQ</sequence>
<protein>
    <submittedName>
        <fullName evidence="1">Uncharacterized protein</fullName>
    </submittedName>
</protein>
<evidence type="ECO:0000313" key="1">
    <source>
        <dbReference type="EMBL" id="CDG84468.1"/>
    </source>
</evidence>
<gene>
    <name evidence="1" type="ORF">GJA_3857</name>
</gene>
<dbReference type="KEGG" id="jag:GJA_3857"/>
<dbReference type="EMBL" id="HG322949">
    <property type="protein sequence ID" value="CDG84468.1"/>
    <property type="molecule type" value="Genomic_DNA"/>
</dbReference>
<evidence type="ECO:0000313" key="2">
    <source>
        <dbReference type="Proteomes" id="UP000027604"/>
    </source>
</evidence>
<name>W0VAU8_9BURK</name>
<dbReference type="HOGENOM" id="CLU_3328838_0_0_4"/>